<reference evidence="9" key="2">
    <citation type="submission" date="2020-02" db="EMBL/GenBank/DDBJ databases">
        <title>Unexpected conservation and global transmission of agrobacterial virulence plasmids.</title>
        <authorList>
            <person name="Weisberg A.J."/>
            <person name="Davis E.W. II"/>
            <person name="Tabima J.R."/>
            <person name="Belcher M.S."/>
            <person name="Miller M."/>
            <person name="Kuo C.-H."/>
            <person name="Loper J.E."/>
            <person name="Grunwald N.J."/>
            <person name="Putnam M.L."/>
            <person name="Chang J.H."/>
        </authorList>
    </citation>
    <scope>NUCLEOTIDE SEQUENCE</scope>
    <source>
        <strain evidence="9">W2/73</strain>
    </source>
</reference>
<sequence>MESFVHATMEQLGVFGIALLMFLENIFPPIPSELIMPLAGYLASQGNTSILSVIAAGSLGSVAGVIPWYFLGRLLGEKKLMAIAARYGRWLTMSPSDVEHAGNHFRKHGRLSVLLGRLVPTVRTLISVPAGIARMPFVWFLFYSAIGSVIWTAALAFAGFGLGQAYGVVKDYINPVATGVLVLMIAFYLYRVATFKA</sequence>
<accession>A0AAE7RAU0</accession>
<dbReference type="RefSeq" id="WP_141680650.1">
    <property type="nucleotide sequence ID" value="NZ_CP049207.1"/>
</dbReference>
<evidence type="ECO:0000313" key="9">
    <source>
        <dbReference type="EMBL" id="QTG03017.1"/>
    </source>
</evidence>
<dbReference type="Proteomes" id="UP000822331">
    <property type="component" value="Unassembled WGS sequence"/>
</dbReference>
<dbReference type="InterPro" id="IPR032816">
    <property type="entry name" value="VTT_dom"/>
</dbReference>
<protein>
    <submittedName>
        <fullName evidence="9">DedA family protein</fullName>
    </submittedName>
</protein>
<dbReference type="GO" id="GO:0005886">
    <property type="term" value="C:plasma membrane"/>
    <property type="evidence" value="ECO:0007669"/>
    <property type="project" value="UniProtKB-SubCell"/>
</dbReference>
<keyword evidence="5 6" id="KW-0472">Membrane</keyword>
<feature type="transmembrane region" description="Helical" evidence="6">
    <location>
        <begin position="137"/>
        <end position="160"/>
    </location>
</feature>
<dbReference type="EMBL" id="JAAMCP010000012">
    <property type="protein sequence ID" value="NTF39381.1"/>
    <property type="molecule type" value="Genomic_DNA"/>
</dbReference>
<organism evidence="9 10">
    <name type="scientific">Agrobacterium rubi</name>
    <dbReference type="NCBI Taxonomy" id="28099"/>
    <lineage>
        <taxon>Bacteria</taxon>
        <taxon>Pseudomonadati</taxon>
        <taxon>Pseudomonadota</taxon>
        <taxon>Alphaproteobacteria</taxon>
        <taxon>Hyphomicrobiales</taxon>
        <taxon>Rhizobiaceae</taxon>
        <taxon>Rhizobium/Agrobacterium group</taxon>
        <taxon>Agrobacterium</taxon>
    </lineage>
</organism>
<name>A0AAE7RAU0_9HYPH</name>
<evidence type="ECO:0000313" key="10">
    <source>
        <dbReference type="Proteomes" id="UP000663912"/>
    </source>
</evidence>
<evidence type="ECO:0000256" key="4">
    <source>
        <dbReference type="ARBA" id="ARBA00022989"/>
    </source>
</evidence>
<keyword evidence="3 6" id="KW-0812">Transmembrane</keyword>
<dbReference type="Proteomes" id="UP000663912">
    <property type="component" value="Chromosome 2"/>
</dbReference>
<dbReference type="PANTHER" id="PTHR42709:SF6">
    <property type="entry name" value="UNDECAPRENYL PHOSPHATE TRANSPORTER A"/>
    <property type="match status" value="1"/>
</dbReference>
<gene>
    <name evidence="8" type="ORF">G6L72_21995</name>
    <name evidence="9" type="ORF">G6M88_21900</name>
</gene>
<dbReference type="EMBL" id="CP049207">
    <property type="protein sequence ID" value="QTG03017.1"/>
    <property type="molecule type" value="Genomic_DNA"/>
</dbReference>
<evidence type="ECO:0000256" key="1">
    <source>
        <dbReference type="ARBA" id="ARBA00004651"/>
    </source>
</evidence>
<reference evidence="8 11" key="1">
    <citation type="journal article" date="2020" name="Science">
        <title>Unexpected conservation and global transmission of agrobacterial virulence plasmids.</title>
        <authorList>
            <person name="Weisberg A.J."/>
            <person name="Davis E.W. 2nd"/>
            <person name="Tabima J."/>
            <person name="Belcher M.S."/>
            <person name="Miller M."/>
            <person name="Kuo C.H."/>
            <person name="Loper J.E."/>
            <person name="Grunwald N.J."/>
            <person name="Putnam M.L."/>
            <person name="Chang J.H."/>
        </authorList>
    </citation>
    <scope>NUCLEOTIDE SEQUENCE [LARGE SCALE GENOMIC DNA]</scope>
    <source>
        <strain evidence="8 11">A19/93</strain>
    </source>
</reference>
<dbReference type="KEGG" id="arui:G6M88_21900"/>
<evidence type="ECO:0000313" key="11">
    <source>
        <dbReference type="Proteomes" id="UP000822331"/>
    </source>
</evidence>
<feature type="domain" description="VTT" evidence="7">
    <location>
        <begin position="30"/>
        <end position="159"/>
    </location>
</feature>
<feature type="transmembrane region" description="Helical" evidence="6">
    <location>
        <begin position="172"/>
        <end position="190"/>
    </location>
</feature>
<evidence type="ECO:0000256" key="6">
    <source>
        <dbReference type="SAM" id="Phobius"/>
    </source>
</evidence>
<dbReference type="AlphaFoldDB" id="A0AAE7RAU0"/>
<keyword evidence="11" id="KW-1185">Reference proteome</keyword>
<keyword evidence="4 6" id="KW-1133">Transmembrane helix</keyword>
<evidence type="ECO:0000256" key="5">
    <source>
        <dbReference type="ARBA" id="ARBA00023136"/>
    </source>
</evidence>
<feature type="transmembrane region" description="Helical" evidence="6">
    <location>
        <begin position="50"/>
        <end position="71"/>
    </location>
</feature>
<dbReference type="PANTHER" id="PTHR42709">
    <property type="entry name" value="ALKALINE PHOSPHATASE LIKE PROTEIN"/>
    <property type="match status" value="1"/>
</dbReference>
<evidence type="ECO:0000256" key="3">
    <source>
        <dbReference type="ARBA" id="ARBA00022692"/>
    </source>
</evidence>
<dbReference type="Pfam" id="PF09335">
    <property type="entry name" value="VTT_dom"/>
    <property type="match status" value="1"/>
</dbReference>
<comment type="subcellular location">
    <subcellularLocation>
        <location evidence="1">Cell membrane</location>
        <topology evidence="1">Multi-pass membrane protein</topology>
    </subcellularLocation>
</comment>
<keyword evidence="2" id="KW-1003">Cell membrane</keyword>
<evidence type="ECO:0000256" key="2">
    <source>
        <dbReference type="ARBA" id="ARBA00022475"/>
    </source>
</evidence>
<evidence type="ECO:0000313" key="8">
    <source>
        <dbReference type="EMBL" id="NTF39381.1"/>
    </source>
</evidence>
<evidence type="ECO:0000259" key="7">
    <source>
        <dbReference type="Pfam" id="PF09335"/>
    </source>
</evidence>
<proteinExistence type="predicted"/>
<dbReference type="InterPro" id="IPR051311">
    <property type="entry name" value="DedA_domain"/>
</dbReference>
<feature type="transmembrane region" description="Helical" evidence="6">
    <location>
        <begin position="12"/>
        <end position="30"/>
    </location>
</feature>